<evidence type="ECO:0000313" key="1">
    <source>
        <dbReference type="EMBL" id="MFA0812284.1"/>
    </source>
</evidence>
<dbReference type="RefSeq" id="WP_371839942.1">
    <property type="nucleotide sequence ID" value="NZ_JBGMEK010000037.1"/>
</dbReference>
<comment type="caution">
    <text evidence="1">The sequence shown here is derived from an EMBL/GenBank/DDBJ whole genome shotgun (WGS) entry which is preliminary data.</text>
</comment>
<accession>A0ABV4P2Q0</accession>
<dbReference type="Proteomes" id="UP001569428">
    <property type="component" value="Unassembled WGS sequence"/>
</dbReference>
<evidence type="ECO:0000313" key="2">
    <source>
        <dbReference type="Proteomes" id="UP001569428"/>
    </source>
</evidence>
<keyword evidence="2" id="KW-1185">Reference proteome</keyword>
<protein>
    <submittedName>
        <fullName evidence="1">Uncharacterized protein</fullName>
    </submittedName>
</protein>
<dbReference type="EMBL" id="JBGMEK010000037">
    <property type="protein sequence ID" value="MFA0812284.1"/>
    <property type="molecule type" value="Genomic_DNA"/>
</dbReference>
<name>A0ABV4P2Q0_9GAMM</name>
<proteinExistence type="predicted"/>
<gene>
    <name evidence="1" type="ORF">ACCI49_15325</name>
</gene>
<organism evidence="1 2">
    <name type="scientific">Microbulbifer epialgicus</name>
    <dbReference type="NCBI Taxonomy" id="393907"/>
    <lineage>
        <taxon>Bacteria</taxon>
        <taxon>Pseudomonadati</taxon>
        <taxon>Pseudomonadota</taxon>
        <taxon>Gammaproteobacteria</taxon>
        <taxon>Cellvibrionales</taxon>
        <taxon>Microbulbiferaceae</taxon>
        <taxon>Microbulbifer</taxon>
    </lineage>
</organism>
<reference evidence="1 2" key="1">
    <citation type="submission" date="2024-08" db="EMBL/GenBank/DDBJ databases">
        <authorList>
            <person name="Ishaq N."/>
        </authorList>
    </citation>
    <scope>NUCLEOTIDE SEQUENCE [LARGE SCALE GENOMIC DNA]</scope>
    <source>
        <strain evidence="1 2">DSM 18651</strain>
    </source>
</reference>
<sequence length="87" mass="9599">MYNSLLIASLLAATAPQNICSDGIALVRGVAAITAEYPWHSANKNDYLVRSYPRMYIIVPRKLEIGGSPTATINKEDCQVINIYLSR</sequence>